<comment type="caution">
    <text evidence="1">The sequence shown here is derived from an EMBL/GenBank/DDBJ whole genome shotgun (WGS) entry which is preliminary data.</text>
</comment>
<organism evidence="1 2">
    <name type="scientific">Hibiscus sabdariffa</name>
    <name type="common">roselle</name>
    <dbReference type="NCBI Taxonomy" id="183260"/>
    <lineage>
        <taxon>Eukaryota</taxon>
        <taxon>Viridiplantae</taxon>
        <taxon>Streptophyta</taxon>
        <taxon>Embryophyta</taxon>
        <taxon>Tracheophyta</taxon>
        <taxon>Spermatophyta</taxon>
        <taxon>Magnoliopsida</taxon>
        <taxon>eudicotyledons</taxon>
        <taxon>Gunneridae</taxon>
        <taxon>Pentapetalae</taxon>
        <taxon>rosids</taxon>
        <taxon>malvids</taxon>
        <taxon>Malvales</taxon>
        <taxon>Malvaceae</taxon>
        <taxon>Malvoideae</taxon>
        <taxon>Hibiscus</taxon>
    </lineage>
</organism>
<evidence type="ECO:0000313" key="2">
    <source>
        <dbReference type="Proteomes" id="UP001472677"/>
    </source>
</evidence>
<accession>A0ABR2DBD6</accession>
<keyword evidence="2" id="KW-1185">Reference proteome</keyword>
<protein>
    <submittedName>
        <fullName evidence="1">Uncharacterized protein</fullName>
    </submittedName>
</protein>
<evidence type="ECO:0000313" key="1">
    <source>
        <dbReference type="EMBL" id="KAK8533101.1"/>
    </source>
</evidence>
<name>A0ABR2DBD6_9ROSI</name>
<dbReference type="EMBL" id="JBBPBM010000033">
    <property type="protein sequence ID" value="KAK8533101.1"/>
    <property type="molecule type" value="Genomic_DNA"/>
</dbReference>
<proteinExistence type="predicted"/>
<gene>
    <name evidence="1" type="ORF">V6N12_076382</name>
</gene>
<dbReference type="Proteomes" id="UP001472677">
    <property type="component" value="Unassembled WGS sequence"/>
</dbReference>
<reference evidence="1 2" key="1">
    <citation type="journal article" date="2024" name="G3 (Bethesda)">
        <title>Genome assembly of Hibiscus sabdariffa L. provides insights into metabolisms of medicinal natural products.</title>
        <authorList>
            <person name="Kim T."/>
        </authorList>
    </citation>
    <scope>NUCLEOTIDE SEQUENCE [LARGE SCALE GENOMIC DNA]</scope>
    <source>
        <strain evidence="1">TK-2024</strain>
        <tissue evidence="1">Old leaves</tissue>
    </source>
</reference>
<sequence>MLCNSSPMKMELAVVHPQTNPTVVWTYSNDEPPDHDQSVNADPPMVSDIDVVLVDSHTVVAHVSPLKTDPPKSAPLSYKDSFLGDIKTSNAADVEIIEEEDIVLLDNDVTRSMVDGIIAIEFSDRVQSLVVKSLANTVVLKLLGRHIVSPPPTQQAVNSIPQTTESYGPWMMVEWRTRKTFRNNSKANIISVITHAPPSLPSIQGKSTSSIDPPTHSNAAVVFPVMDSVDKGIARDLVLPSRRSSTLSAARFAPFSRDAPVIDKSEHTSIVISENDYPNVVVSGIDDPAVAIDNPLCDASFSIPAKPPDKVGMSTTIVSTQGMIMSNIGLSMAIDNAEESDPTTK</sequence>